<feature type="non-terminal residue" evidence="2">
    <location>
        <position position="1"/>
    </location>
</feature>
<accession>A0A7R8ZS37</accession>
<dbReference type="SMART" id="SM00054">
    <property type="entry name" value="EFh"/>
    <property type="match status" value="2"/>
</dbReference>
<dbReference type="InterPro" id="IPR018247">
    <property type="entry name" value="EF_Hand_1_Ca_BS"/>
</dbReference>
<organism evidence="2">
    <name type="scientific">Cyprideis torosa</name>
    <dbReference type="NCBI Taxonomy" id="163714"/>
    <lineage>
        <taxon>Eukaryota</taxon>
        <taxon>Metazoa</taxon>
        <taxon>Ecdysozoa</taxon>
        <taxon>Arthropoda</taxon>
        <taxon>Crustacea</taxon>
        <taxon>Oligostraca</taxon>
        <taxon>Ostracoda</taxon>
        <taxon>Podocopa</taxon>
        <taxon>Podocopida</taxon>
        <taxon>Cytherocopina</taxon>
        <taxon>Cytheroidea</taxon>
        <taxon>Cytherideidae</taxon>
        <taxon>Cyprideis</taxon>
    </lineage>
</organism>
<reference evidence="2" key="1">
    <citation type="submission" date="2020-11" db="EMBL/GenBank/DDBJ databases">
        <authorList>
            <person name="Tran Van P."/>
        </authorList>
    </citation>
    <scope>NUCLEOTIDE SEQUENCE</scope>
</reference>
<proteinExistence type="predicted"/>
<feature type="compositionally biased region" description="Polar residues" evidence="1">
    <location>
        <begin position="8"/>
        <end position="23"/>
    </location>
</feature>
<dbReference type="AlphaFoldDB" id="A0A7R8ZS37"/>
<dbReference type="PROSITE" id="PS00018">
    <property type="entry name" value="EF_HAND_1"/>
    <property type="match status" value="2"/>
</dbReference>
<name>A0A7R8ZS37_9CRUS</name>
<dbReference type="Gene3D" id="1.10.238.10">
    <property type="entry name" value="EF-hand"/>
    <property type="match status" value="1"/>
</dbReference>
<feature type="region of interest" description="Disordered" evidence="1">
    <location>
        <begin position="1"/>
        <end position="42"/>
    </location>
</feature>
<protein>
    <submittedName>
        <fullName evidence="2">Uncharacterized protein</fullName>
    </submittedName>
</protein>
<feature type="compositionally biased region" description="Basic and acidic residues" evidence="1">
    <location>
        <begin position="24"/>
        <end position="41"/>
    </location>
</feature>
<sequence length="206" mass="23544">SCAETIPVSDQDSRPSSGTSSREQTLKKTTEDEEQITKDDETNFEVVPRPLVAVKLQKRSTIEKLEMAEKQRNGSLSYMRDQLDRQFGRSLAPVDFFSNCCGQMEFLERMFGLFDYDGDGLLNQLDWIDQLKSKCTNEKEVDFVEILETLAYVLYGDADLDKNAFLTIFTSKGVLQKLFRIVDKDNDGFVTPKDVMDFVSELSNTR</sequence>
<dbReference type="InterPro" id="IPR002048">
    <property type="entry name" value="EF_hand_dom"/>
</dbReference>
<evidence type="ECO:0000313" key="2">
    <source>
        <dbReference type="EMBL" id="CAD7234403.1"/>
    </source>
</evidence>
<dbReference type="InterPro" id="IPR011992">
    <property type="entry name" value="EF-hand-dom_pair"/>
</dbReference>
<dbReference type="EMBL" id="OB668585">
    <property type="protein sequence ID" value="CAD7234403.1"/>
    <property type="molecule type" value="Genomic_DNA"/>
</dbReference>
<gene>
    <name evidence="2" type="ORF">CTOB1V02_LOCUS12219</name>
</gene>
<dbReference type="GO" id="GO:0005509">
    <property type="term" value="F:calcium ion binding"/>
    <property type="evidence" value="ECO:0007669"/>
    <property type="project" value="InterPro"/>
</dbReference>
<evidence type="ECO:0000256" key="1">
    <source>
        <dbReference type="SAM" id="MobiDB-lite"/>
    </source>
</evidence>
<dbReference type="SUPFAM" id="SSF47473">
    <property type="entry name" value="EF-hand"/>
    <property type="match status" value="1"/>
</dbReference>
<dbReference type="OrthoDB" id="167398at2759"/>
<dbReference type="PROSITE" id="PS50222">
    <property type="entry name" value="EF_HAND_2"/>
    <property type="match status" value="2"/>
</dbReference>